<evidence type="ECO:0000313" key="2">
    <source>
        <dbReference type="Proteomes" id="UP000326912"/>
    </source>
</evidence>
<reference evidence="1 2" key="1">
    <citation type="submission" date="2019-10" db="EMBL/GenBank/DDBJ databases">
        <title>Dictyobacter vulcani sp. nov., within the class Ktedonobacteria, isolated from soil of volcanic Mt. Zao.</title>
        <authorList>
            <person name="Zheng Y."/>
            <person name="Wang C.M."/>
            <person name="Sakai Y."/>
            <person name="Abe K."/>
            <person name="Yokota A."/>
            <person name="Yabe S."/>
        </authorList>
    </citation>
    <scope>NUCLEOTIDE SEQUENCE [LARGE SCALE GENOMIC DNA]</scope>
    <source>
        <strain evidence="1 2">W12</strain>
    </source>
</reference>
<evidence type="ECO:0008006" key="3">
    <source>
        <dbReference type="Google" id="ProtNLM"/>
    </source>
</evidence>
<evidence type="ECO:0000313" key="1">
    <source>
        <dbReference type="EMBL" id="GER89286.1"/>
    </source>
</evidence>
<organism evidence="1 2">
    <name type="scientific">Dictyobacter vulcani</name>
    <dbReference type="NCBI Taxonomy" id="2607529"/>
    <lineage>
        <taxon>Bacteria</taxon>
        <taxon>Bacillati</taxon>
        <taxon>Chloroflexota</taxon>
        <taxon>Ktedonobacteria</taxon>
        <taxon>Ktedonobacterales</taxon>
        <taxon>Dictyobacteraceae</taxon>
        <taxon>Dictyobacter</taxon>
    </lineage>
</organism>
<dbReference type="InterPro" id="IPR011009">
    <property type="entry name" value="Kinase-like_dom_sf"/>
</dbReference>
<dbReference type="AlphaFoldDB" id="A0A5J4KVQ8"/>
<accession>A0A5J4KVQ8</accession>
<dbReference type="Proteomes" id="UP000326912">
    <property type="component" value="Unassembled WGS sequence"/>
</dbReference>
<dbReference type="SUPFAM" id="SSF56112">
    <property type="entry name" value="Protein kinase-like (PK-like)"/>
    <property type="match status" value="1"/>
</dbReference>
<proteinExistence type="predicted"/>
<keyword evidence="2" id="KW-1185">Reference proteome</keyword>
<dbReference type="RefSeq" id="WP_151757062.1">
    <property type="nucleotide sequence ID" value="NZ_BKZW01000001.1"/>
</dbReference>
<protein>
    <recommendedName>
        <fullName evidence="3">Protein kinase domain-containing protein</fullName>
    </recommendedName>
</protein>
<dbReference type="EMBL" id="BKZW01000001">
    <property type="protein sequence ID" value="GER89286.1"/>
    <property type="molecule type" value="Genomic_DNA"/>
</dbReference>
<dbReference type="Gene3D" id="3.30.200.20">
    <property type="entry name" value="Phosphorylase Kinase, domain 1"/>
    <property type="match status" value="1"/>
</dbReference>
<name>A0A5J4KVQ8_9CHLR</name>
<comment type="caution">
    <text evidence="1">The sequence shown here is derived from an EMBL/GenBank/DDBJ whole genome shotgun (WGS) entry which is preliminary data.</text>
</comment>
<gene>
    <name evidence="1" type="ORF">KDW_34480</name>
</gene>
<sequence length="95" mass="10974">MQTKTEDQLVGHVLGQYRVERFVGRGRLQSVYLARHQTLQRVDALTLYSLPEQFSNEARTLFLTRFRKEASSITTLDHPHILPVYTYGEVLGSHT</sequence>